<organism evidence="1 2">
    <name type="scientific">Caerostris extrusa</name>
    <name type="common">Bark spider</name>
    <name type="synonym">Caerostris bankana</name>
    <dbReference type="NCBI Taxonomy" id="172846"/>
    <lineage>
        <taxon>Eukaryota</taxon>
        <taxon>Metazoa</taxon>
        <taxon>Ecdysozoa</taxon>
        <taxon>Arthropoda</taxon>
        <taxon>Chelicerata</taxon>
        <taxon>Arachnida</taxon>
        <taxon>Araneae</taxon>
        <taxon>Araneomorphae</taxon>
        <taxon>Entelegynae</taxon>
        <taxon>Araneoidea</taxon>
        <taxon>Araneidae</taxon>
        <taxon>Caerostris</taxon>
    </lineage>
</organism>
<comment type="caution">
    <text evidence="1">The sequence shown here is derived from an EMBL/GenBank/DDBJ whole genome shotgun (WGS) entry which is preliminary data.</text>
</comment>
<dbReference type="EMBL" id="BPLR01002462">
    <property type="protein sequence ID" value="GIX74004.1"/>
    <property type="molecule type" value="Genomic_DNA"/>
</dbReference>
<reference evidence="1 2" key="1">
    <citation type="submission" date="2021-06" db="EMBL/GenBank/DDBJ databases">
        <title>Caerostris extrusa draft genome.</title>
        <authorList>
            <person name="Kono N."/>
            <person name="Arakawa K."/>
        </authorList>
    </citation>
    <scope>NUCLEOTIDE SEQUENCE [LARGE SCALE GENOMIC DNA]</scope>
</reference>
<dbReference type="Proteomes" id="UP001054945">
    <property type="component" value="Unassembled WGS sequence"/>
</dbReference>
<accession>A0AAV4MNQ6</accession>
<evidence type="ECO:0000313" key="2">
    <source>
        <dbReference type="Proteomes" id="UP001054945"/>
    </source>
</evidence>
<dbReference type="AlphaFoldDB" id="A0AAV4MNQ6"/>
<protein>
    <submittedName>
        <fullName evidence="1">Uncharacterized protein</fullName>
    </submittedName>
</protein>
<name>A0AAV4MNQ6_CAEEX</name>
<sequence length="221" mass="25571">QRKKPPTIKQADNSAVWTLVPKEFVNSEYFKSHIIKMQSANPRGRRPKNNFMAPQNKLRMPFNNRENIEIKFPKASPRIKKPMINQDHQLAGSSRPTQWDAIYLRKKYGSLLDETTFEYIYGVAHGDLHKAEDLIRDLISGRKQLINESNSRHTQNFCGKSQTSLSQVIAAEPANDLKNFSNGYYDTESQCIQDYSYFSCRQVIVDSIRLLYDDESVLGYK</sequence>
<feature type="non-terminal residue" evidence="1">
    <location>
        <position position="1"/>
    </location>
</feature>
<evidence type="ECO:0000313" key="1">
    <source>
        <dbReference type="EMBL" id="GIX74004.1"/>
    </source>
</evidence>
<proteinExistence type="predicted"/>
<gene>
    <name evidence="1" type="ORF">CEXT_129341</name>
</gene>
<keyword evidence="2" id="KW-1185">Reference proteome</keyword>